<accession>A0A225QPZ6</accession>
<comment type="similarity">
    <text evidence="1">Belongs to the thioredoxin family. DsbA subfamily.</text>
</comment>
<dbReference type="RefSeq" id="WP_043142386.1">
    <property type="nucleotide sequence ID" value="NZ_AP022337.1"/>
</dbReference>
<protein>
    <submittedName>
        <fullName evidence="2">Thiol-disulfide oxidoreductase</fullName>
    </submittedName>
</protein>
<dbReference type="Proteomes" id="UP000030960">
    <property type="component" value="Unassembled WGS sequence"/>
</dbReference>
<evidence type="ECO:0000313" key="2">
    <source>
        <dbReference type="EMBL" id="KHQ52724.1"/>
    </source>
</evidence>
<name>A0A0B3SQM0_9RHOB</name>
<dbReference type="InterPro" id="IPR012336">
    <property type="entry name" value="Thioredoxin-like_fold"/>
</dbReference>
<dbReference type="PATRIC" id="fig|1515334.3.peg.2778"/>
<dbReference type="Gene3D" id="3.40.30.10">
    <property type="entry name" value="Glutaredoxin"/>
    <property type="match status" value="1"/>
</dbReference>
<dbReference type="STRING" id="561184.SAMN05216376_10890"/>
<keyword evidence="3" id="KW-1185">Reference proteome</keyword>
<dbReference type="OrthoDB" id="8478320at2"/>
<accession>A0A225PTY9</accession>
<accession>A0A0B3SQM0</accession>
<comment type="caution">
    <text evidence="2">The sequence shown here is derived from an EMBL/GenBank/DDBJ whole genome shotgun (WGS) entry which is preliminary data.</text>
</comment>
<dbReference type="PANTHER" id="PTHR13887:SF56">
    <property type="entry name" value="THIOREDOXIN-LIKE REDUCTASE RV2466C"/>
    <property type="match status" value="1"/>
</dbReference>
<dbReference type="AlphaFoldDB" id="A0A0B3SQM0"/>
<sequence>MKSILPAGAVALAMIAGGAWYMTQGTGQTGAADVRLPGAAQAQSPDVDTSTVVEMVKGDADAPIEVIEYASYTCPHCASAHANLIPKLEENYIDTGKVKFIYREVYFDKVGVWASLIARCGGEEKFFGITDLIYKGQQDWARKGSEAAVVDELRKIGRLAGMEGDQIEACLNDTAQISTLVAWYQKNASEHGINSTPSFVIDGKKYTNMSYDEFAEILDDKLGE</sequence>
<organism evidence="2 3">
    <name type="scientific">Mameliella alba</name>
    <dbReference type="NCBI Taxonomy" id="561184"/>
    <lineage>
        <taxon>Bacteria</taxon>
        <taxon>Pseudomonadati</taxon>
        <taxon>Pseudomonadota</taxon>
        <taxon>Alphaproteobacteria</taxon>
        <taxon>Rhodobacterales</taxon>
        <taxon>Roseobacteraceae</taxon>
        <taxon>Mameliella</taxon>
    </lineage>
</organism>
<proteinExistence type="inferred from homology"/>
<dbReference type="PANTHER" id="PTHR13887">
    <property type="entry name" value="GLUTATHIONE S-TRANSFERASE KAPPA"/>
    <property type="match status" value="1"/>
</dbReference>
<dbReference type="GeneID" id="66501836"/>
<evidence type="ECO:0000256" key="1">
    <source>
        <dbReference type="ARBA" id="ARBA00005791"/>
    </source>
</evidence>
<dbReference type="EMBL" id="JSUQ01000010">
    <property type="protein sequence ID" value="KHQ52724.1"/>
    <property type="molecule type" value="Genomic_DNA"/>
</dbReference>
<dbReference type="SUPFAM" id="SSF52833">
    <property type="entry name" value="Thioredoxin-like"/>
    <property type="match status" value="1"/>
</dbReference>
<dbReference type="Pfam" id="PF13462">
    <property type="entry name" value="Thioredoxin_4"/>
    <property type="match status" value="1"/>
</dbReference>
<evidence type="ECO:0000313" key="3">
    <source>
        <dbReference type="Proteomes" id="UP000030960"/>
    </source>
</evidence>
<dbReference type="InterPro" id="IPR036249">
    <property type="entry name" value="Thioredoxin-like_sf"/>
</dbReference>
<reference evidence="2 3" key="1">
    <citation type="submission" date="2014-10" db="EMBL/GenBank/DDBJ databases">
        <title>Genome sequence of Ponticoccus sp. strain UMTAT08 isolated from clonal culture of toxic dinoflagellate Alexandrium tamiyavanichii.</title>
        <authorList>
            <person name="Gan H.Y."/>
            <person name="Muhd D.-D."/>
            <person name="Mohd Noor M.E."/>
            <person name="Yeong Y.S."/>
            <person name="Usup G."/>
        </authorList>
    </citation>
    <scope>NUCLEOTIDE SEQUENCE [LARGE SCALE GENOMIC DNA]</scope>
    <source>
        <strain evidence="2 3">UMTAT08</strain>
    </source>
</reference>
<gene>
    <name evidence="2" type="ORF">OA50_02760</name>
</gene>